<dbReference type="RefSeq" id="WP_089885009.1">
    <property type="nucleotide sequence ID" value="NZ_FNGV01000001.1"/>
</dbReference>
<comment type="similarity">
    <text evidence="1">Belongs to the protein kinase superfamily. ADCK protein kinase family.</text>
</comment>
<sequence>MAAFKIPKQKEIKRYASLFNVLAKYGFEDVLVNSGIAKMIPKSYLEKHPDTGKNLSFSTYERIRMVLEELGPSYVKLGQIFSNREDMLPPELIKELEKLQDHVPQLKNFDVQKTIEEELNITLSDYFQSVNLEPIAAASLAQVHWGQLLNGDEVVLKIQRPFIEEVIESDLLVMKQVARALEKYSTQAQALQPVRIVASFEQSIHEELQFLREMDNTEKFAKNFEGNEMIHVPVVYRQLSTDRLICMEFIDGIKVSEIAKLKTANINPAAVAKVGVDLYIEQILDHGFFHADPHPGNIFILPNTGQICFIDFGMMGTIMPNDKEVLGDLLLYFLRKNIKKIINLLEKIAVKTDIPDYKKLEQDLYELVSGVSNTAIQNIKIGIILNQFKTVLYENKIILPHYLYMLIRGLIIIEGVGRKLDPAFNITDNLEPYTSAIVRKRFSLKRLFKKNLSRFQDINDLVDTLPDDINAILKKIKDGKLVIVHEHKGLKELQTATSKSVNRLVFAVIIAALSIGSSILVMAKMPPLVNGVPLLGAIGFVLSAILGFYIVISIFRNDQF</sequence>
<evidence type="ECO:0000259" key="3">
    <source>
        <dbReference type="Pfam" id="PF03109"/>
    </source>
</evidence>
<dbReference type="OrthoDB" id="9795390at2"/>
<evidence type="ECO:0000256" key="1">
    <source>
        <dbReference type="ARBA" id="ARBA00009670"/>
    </source>
</evidence>
<accession>A0A1G9JH67</accession>
<dbReference type="Pfam" id="PF03109">
    <property type="entry name" value="ABC1"/>
    <property type="match status" value="1"/>
</dbReference>
<gene>
    <name evidence="4" type="ORF">SAMN04488514_101556</name>
</gene>
<organism evidence="4 5">
    <name type="scientific">Kriegella aquimaris</name>
    <dbReference type="NCBI Taxonomy" id="192904"/>
    <lineage>
        <taxon>Bacteria</taxon>
        <taxon>Pseudomonadati</taxon>
        <taxon>Bacteroidota</taxon>
        <taxon>Flavobacteriia</taxon>
        <taxon>Flavobacteriales</taxon>
        <taxon>Flavobacteriaceae</taxon>
        <taxon>Kriegella</taxon>
    </lineage>
</organism>
<dbReference type="PANTHER" id="PTHR10566">
    <property type="entry name" value="CHAPERONE-ACTIVITY OF BC1 COMPLEX CABC1 -RELATED"/>
    <property type="match status" value="1"/>
</dbReference>
<feature type="transmembrane region" description="Helical" evidence="2">
    <location>
        <begin position="535"/>
        <end position="555"/>
    </location>
</feature>
<dbReference type="InterPro" id="IPR050154">
    <property type="entry name" value="UbiB_kinase"/>
</dbReference>
<feature type="transmembrane region" description="Helical" evidence="2">
    <location>
        <begin position="504"/>
        <end position="523"/>
    </location>
</feature>
<dbReference type="SUPFAM" id="SSF56112">
    <property type="entry name" value="Protein kinase-like (PK-like)"/>
    <property type="match status" value="1"/>
</dbReference>
<dbReference type="STRING" id="192904.SAMN04488514_101556"/>
<dbReference type="AlphaFoldDB" id="A0A1G9JH67"/>
<reference evidence="4 5" key="1">
    <citation type="submission" date="2016-10" db="EMBL/GenBank/DDBJ databases">
        <authorList>
            <person name="de Groot N.N."/>
        </authorList>
    </citation>
    <scope>NUCLEOTIDE SEQUENCE [LARGE SCALE GENOMIC DNA]</scope>
    <source>
        <strain evidence="4 5">DSM 19886</strain>
    </source>
</reference>
<feature type="domain" description="ABC1 atypical kinase-like" evidence="3">
    <location>
        <begin position="98"/>
        <end position="343"/>
    </location>
</feature>
<keyword evidence="4" id="KW-0830">Ubiquinone</keyword>
<proteinExistence type="inferred from homology"/>
<dbReference type="CDD" id="cd05121">
    <property type="entry name" value="ABC1_ADCK3-like"/>
    <property type="match status" value="1"/>
</dbReference>
<keyword evidence="5" id="KW-1185">Reference proteome</keyword>
<dbReference type="PANTHER" id="PTHR10566:SF113">
    <property type="entry name" value="PROTEIN ACTIVITY OF BC1 COMPLEX KINASE 7, CHLOROPLASTIC"/>
    <property type="match status" value="1"/>
</dbReference>
<name>A0A1G9JH67_9FLAO</name>
<dbReference type="Proteomes" id="UP000199440">
    <property type="component" value="Unassembled WGS sequence"/>
</dbReference>
<keyword evidence="2" id="KW-0472">Membrane</keyword>
<keyword evidence="2" id="KW-0812">Transmembrane</keyword>
<keyword evidence="2" id="KW-1133">Transmembrane helix</keyword>
<dbReference type="EMBL" id="FNGV01000001">
    <property type="protein sequence ID" value="SDL36949.1"/>
    <property type="molecule type" value="Genomic_DNA"/>
</dbReference>
<dbReference type="InterPro" id="IPR004147">
    <property type="entry name" value="ABC1_dom"/>
</dbReference>
<dbReference type="Gene3D" id="1.10.510.10">
    <property type="entry name" value="Transferase(Phosphotransferase) domain 1"/>
    <property type="match status" value="1"/>
</dbReference>
<evidence type="ECO:0000313" key="4">
    <source>
        <dbReference type="EMBL" id="SDL36949.1"/>
    </source>
</evidence>
<evidence type="ECO:0000313" key="5">
    <source>
        <dbReference type="Proteomes" id="UP000199440"/>
    </source>
</evidence>
<protein>
    <submittedName>
        <fullName evidence="4">Ubiquinone biosynthesis protein</fullName>
    </submittedName>
</protein>
<dbReference type="InterPro" id="IPR011009">
    <property type="entry name" value="Kinase-like_dom_sf"/>
</dbReference>
<evidence type="ECO:0000256" key="2">
    <source>
        <dbReference type="SAM" id="Phobius"/>
    </source>
</evidence>